<proteinExistence type="predicted"/>
<name>A0A4Z1HS26_9HELO</name>
<protein>
    <recommendedName>
        <fullName evidence="1">2EXR domain-containing protein</fullName>
    </recommendedName>
</protein>
<reference evidence="2 3" key="1">
    <citation type="submission" date="2017-12" db="EMBL/GenBank/DDBJ databases">
        <title>Comparative genomics of Botrytis spp.</title>
        <authorList>
            <person name="Valero-Jimenez C.A."/>
            <person name="Tapia P."/>
            <person name="Veloso J."/>
            <person name="Silva-Moreno E."/>
            <person name="Staats M."/>
            <person name="Valdes J.H."/>
            <person name="Van Kan J.A.L."/>
        </authorList>
    </citation>
    <scope>NUCLEOTIDE SEQUENCE [LARGE SCALE GENOMIC DNA]</scope>
    <source>
        <strain evidence="2 3">MUCL11595</strain>
    </source>
</reference>
<dbReference type="Proteomes" id="UP000297527">
    <property type="component" value="Unassembled WGS sequence"/>
</dbReference>
<feature type="domain" description="2EXR" evidence="1">
    <location>
        <begin position="77"/>
        <end position="179"/>
    </location>
</feature>
<accession>A0A4Z1HS26</accession>
<evidence type="ECO:0000259" key="1">
    <source>
        <dbReference type="Pfam" id="PF20150"/>
    </source>
</evidence>
<evidence type="ECO:0000313" key="2">
    <source>
        <dbReference type="EMBL" id="TGO51929.1"/>
    </source>
</evidence>
<dbReference type="OrthoDB" id="3515931at2759"/>
<dbReference type="EMBL" id="PQXN01000151">
    <property type="protein sequence ID" value="TGO51929.1"/>
    <property type="molecule type" value="Genomic_DNA"/>
</dbReference>
<dbReference type="InterPro" id="IPR045518">
    <property type="entry name" value="2EXR"/>
</dbReference>
<keyword evidence="3" id="KW-1185">Reference proteome</keyword>
<evidence type="ECO:0000313" key="3">
    <source>
        <dbReference type="Proteomes" id="UP000297527"/>
    </source>
</evidence>
<dbReference type="AlphaFoldDB" id="A0A4Z1HS26"/>
<gene>
    <name evidence="2" type="ORF">BCON_0151g00030</name>
</gene>
<dbReference type="Pfam" id="PF20150">
    <property type="entry name" value="2EXR"/>
    <property type="match status" value="1"/>
</dbReference>
<sequence>MYTTSSSNHFEMNKITFTDKLDVAKRPDKIIYALTTTRRNPKSPDAGFYAPATKASIPIRNKRRRSRDAPGKNLLETLPENVWHMIYKLCKPAPRVIKIYNSSLGIWENLARRAIPGYMPSNLYEYFSIQVARCTGVTVSVLLHINHESRAYALRFYTVIFTDPIRGQPAYFELRRDVLEIRGMEAAFVLLDQIPTFNSKHYEFAKGGAMTTAMMKVRNLSITSGASPDRLLMEYFSGLKEFTDTSYLRTLYLDCRFKEEYDLNRRNSKPCKNLTVKNSRQLYLDKKPKTKFLLTKAPKSMYVFGNTKG</sequence>
<organism evidence="2 3">
    <name type="scientific">Botryotinia convoluta</name>
    <dbReference type="NCBI Taxonomy" id="54673"/>
    <lineage>
        <taxon>Eukaryota</taxon>
        <taxon>Fungi</taxon>
        <taxon>Dikarya</taxon>
        <taxon>Ascomycota</taxon>
        <taxon>Pezizomycotina</taxon>
        <taxon>Leotiomycetes</taxon>
        <taxon>Helotiales</taxon>
        <taxon>Sclerotiniaceae</taxon>
        <taxon>Botryotinia</taxon>
    </lineage>
</organism>
<comment type="caution">
    <text evidence="2">The sequence shown here is derived from an EMBL/GenBank/DDBJ whole genome shotgun (WGS) entry which is preliminary data.</text>
</comment>